<keyword evidence="1" id="KW-1133">Transmembrane helix</keyword>
<comment type="caution">
    <text evidence="2">The sequence shown here is derived from an EMBL/GenBank/DDBJ whole genome shotgun (WGS) entry which is preliminary data.</text>
</comment>
<dbReference type="OrthoDB" id="3296472at2"/>
<evidence type="ECO:0000313" key="3">
    <source>
        <dbReference type="Proteomes" id="UP000295388"/>
    </source>
</evidence>
<name>A0A4R6JKX7_9ACTN</name>
<evidence type="ECO:0000313" key="2">
    <source>
        <dbReference type="EMBL" id="TDO36362.1"/>
    </source>
</evidence>
<feature type="transmembrane region" description="Helical" evidence="1">
    <location>
        <begin position="6"/>
        <end position="27"/>
    </location>
</feature>
<protein>
    <recommendedName>
        <fullName evidence="4">DUF4157 domain-containing protein</fullName>
    </recommendedName>
</protein>
<gene>
    <name evidence="2" type="ORF">EV643_12093</name>
</gene>
<accession>A0A4R6JKX7</accession>
<feature type="transmembrane region" description="Helical" evidence="1">
    <location>
        <begin position="39"/>
        <end position="62"/>
    </location>
</feature>
<feature type="transmembrane region" description="Helical" evidence="1">
    <location>
        <begin position="85"/>
        <end position="108"/>
    </location>
</feature>
<sequence>MSVWQLLKLIVNFLNLSTLAGFLVGLIGRARFSRGPRGLFFATGYKLGFPIANAFTIGNLVLTKNDRDYFDTRPVLLKHEERHSWQYFCLIGLPMLPLYLLCVAWSWLRTGDPASRNLFERLAGLKDGNYTERPIQPLGRTLQQTFRRR</sequence>
<reference evidence="2 3" key="1">
    <citation type="submission" date="2019-03" db="EMBL/GenBank/DDBJ databases">
        <title>Genomic Encyclopedia of Type Strains, Phase III (KMG-III): the genomes of soil and plant-associated and newly described type strains.</title>
        <authorList>
            <person name="Whitman W."/>
        </authorList>
    </citation>
    <scope>NUCLEOTIDE SEQUENCE [LARGE SCALE GENOMIC DNA]</scope>
    <source>
        <strain evidence="2 3">VKM Ac-2527</strain>
    </source>
</reference>
<organism evidence="2 3">
    <name type="scientific">Kribbella caucasensis</name>
    <dbReference type="NCBI Taxonomy" id="2512215"/>
    <lineage>
        <taxon>Bacteria</taxon>
        <taxon>Bacillati</taxon>
        <taxon>Actinomycetota</taxon>
        <taxon>Actinomycetes</taxon>
        <taxon>Propionibacteriales</taxon>
        <taxon>Kribbellaceae</taxon>
        <taxon>Kribbella</taxon>
    </lineage>
</organism>
<evidence type="ECO:0000256" key="1">
    <source>
        <dbReference type="SAM" id="Phobius"/>
    </source>
</evidence>
<keyword evidence="1" id="KW-0812">Transmembrane</keyword>
<dbReference type="AlphaFoldDB" id="A0A4R6JKX7"/>
<dbReference type="Proteomes" id="UP000295388">
    <property type="component" value="Unassembled WGS sequence"/>
</dbReference>
<keyword evidence="3" id="KW-1185">Reference proteome</keyword>
<keyword evidence="1" id="KW-0472">Membrane</keyword>
<dbReference type="RefSeq" id="WP_133804120.1">
    <property type="nucleotide sequence ID" value="NZ_SNWQ01000020.1"/>
</dbReference>
<evidence type="ECO:0008006" key="4">
    <source>
        <dbReference type="Google" id="ProtNLM"/>
    </source>
</evidence>
<dbReference type="EMBL" id="SNWQ01000020">
    <property type="protein sequence ID" value="TDO36362.1"/>
    <property type="molecule type" value="Genomic_DNA"/>
</dbReference>
<proteinExistence type="predicted"/>